<dbReference type="InterPro" id="IPR036390">
    <property type="entry name" value="WH_DNA-bd_sf"/>
</dbReference>
<gene>
    <name evidence="5" type="ORF">GCM10011346_45480</name>
</gene>
<evidence type="ECO:0000256" key="1">
    <source>
        <dbReference type="ARBA" id="ARBA00023015"/>
    </source>
</evidence>
<dbReference type="InterPro" id="IPR036388">
    <property type="entry name" value="WH-like_DNA-bd_sf"/>
</dbReference>
<dbReference type="EMBL" id="BMLW01000016">
    <property type="protein sequence ID" value="GGP15859.1"/>
    <property type="molecule type" value="Genomic_DNA"/>
</dbReference>
<reference evidence="6" key="1">
    <citation type="journal article" date="2019" name="Int. J. Syst. Evol. Microbiol.">
        <title>The Global Catalogue of Microorganisms (GCM) 10K type strain sequencing project: providing services to taxonomists for standard genome sequencing and annotation.</title>
        <authorList>
            <consortium name="The Broad Institute Genomics Platform"/>
            <consortium name="The Broad Institute Genome Sequencing Center for Infectious Disease"/>
            <person name="Wu L."/>
            <person name="Ma J."/>
        </authorList>
    </citation>
    <scope>NUCLEOTIDE SEQUENCE [LARGE SCALE GENOMIC DNA]</scope>
    <source>
        <strain evidence="6">CGMCC 1.7693</strain>
    </source>
</reference>
<comment type="caution">
    <text evidence="5">The sequence shown here is derived from an EMBL/GenBank/DDBJ whole genome shotgun (WGS) entry which is preliminary data.</text>
</comment>
<keyword evidence="1" id="KW-0805">Transcription regulation</keyword>
<name>A0ABQ2P1D7_9BACI</name>
<dbReference type="SMART" id="SM00345">
    <property type="entry name" value="HTH_GNTR"/>
    <property type="match status" value="1"/>
</dbReference>
<organism evidence="5 6">
    <name type="scientific">Oceanobacillus neutriphilus</name>
    <dbReference type="NCBI Taxonomy" id="531815"/>
    <lineage>
        <taxon>Bacteria</taxon>
        <taxon>Bacillati</taxon>
        <taxon>Bacillota</taxon>
        <taxon>Bacilli</taxon>
        <taxon>Bacillales</taxon>
        <taxon>Bacillaceae</taxon>
        <taxon>Oceanobacillus</taxon>
    </lineage>
</organism>
<dbReference type="PRINTS" id="PR00035">
    <property type="entry name" value="HTHGNTR"/>
</dbReference>
<dbReference type="PROSITE" id="PS50949">
    <property type="entry name" value="HTH_GNTR"/>
    <property type="match status" value="1"/>
</dbReference>
<accession>A0ABQ2P1D7</accession>
<keyword evidence="2" id="KW-0238">DNA-binding</keyword>
<dbReference type="Proteomes" id="UP000641206">
    <property type="component" value="Unassembled WGS sequence"/>
</dbReference>
<dbReference type="CDD" id="cd07377">
    <property type="entry name" value="WHTH_GntR"/>
    <property type="match status" value="1"/>
</dbReference>
<evidence type="ECO:0000256" key="2">
    <source>
        <dbReference type="ARBA" id="ARBA00023125"/>
    </source>
</evidence>
<evidence type="ECO:0000256" key="3">
    <source>
        <dbReference type="ARBA" id="ARBA00023163"/>
    </source>
</evidence>
<keyword evidence="6" id="KW-1185">Reference proteome</keyword>
<protein>
    <submittedName>
        <fullName evidence="5">GntR family transcriptional regulator</fullName>
    </submittedName>
</protein>
<evidence type="ECO:0000259" key="4">
    <source>
        <dbReference type="PROSITE" id="PS50949"/>
    </source>
</evidence>
<dbReference type="PANTHER" id="PTHR43537:SF5">
    <property type="entry name" value="UXU OPERON TRANSCRIPTIONAL REGULATOR"/>
    <property type="match status" value="1"/>
</dbReference>
<dbReference type="InterPro" id="IPR000524">
    <property type="entry name" value="Tscrpt_reg_HTH_GntR"/>
</dbReference>
<dbReference type="SUPFAM" id="SSF46785">
    <property type="entry name" value="Winged helix' DNA-binding domain"/>
    <property type="match status" value="1"/>
</dbReference>
<dbReference type="Gene3D" id="1.20.120.530">
    <property type="entry name" value="GntR ligand-binding domain-like"/>
    <property type="match status" value="1"/>
</dbReference>
<dbReference type="SUPFAM" id="SSF48008">
    <property type="entry name" value="GntR ligand-binding domain-like"/>
    <property type="match status" value="1"/>
</dbReference>
<proteinExistence type="predicted"/>
<keyword evidence="3" id="KW-0804">Transcription</keyword>
<evidence type="ECO:0000313" key="5">
    <source>
        <dbReference type="EMBL" id="GGP15859.1"/>
    </source>
</evidence>
<dbReference type="Gene3D" id="1.10.10.10">
    <property type="entry name" value="Winged helix-like DNA-binding domain superfamily/Winged helix DNA-binding domain"/>
    <property type="match status" value="1"/>
</dbReference>
<sequence>MLFDKIETKKVYENVLEQIIKRIVDGKLVPGDSLPPERELAEQLGVSRPSLREALRILQVLGVIKNSPKTGTIIQQVNPEQIFQTLSMVMVTSPSETSQLLEIRKSIETEMCYYAALRRDEKDLKSIGNTLENLSKAADSLEFKKYDYEFHYTIACAAKNIFFKYVLEMISNLIDKQMFELTNKIMDIGLHQRMVEQHKMIFEEISNKNAEEARLAMKNHIEFAEGISTLVDREK</sequence>
<dbReference type="SMART" id="SM00895">
    <property type="entry name" value="FCD"/>
    <property type="match status" value="1"/>
</dbReference>
<dbReference type="InterPro" id="IPR011711">
    <property type="entry name" value="GntR_C"/>
</dbReference>
<evidence type="ECO:0000313" key="6">
    <source>
        <dbReference type="Proteomes" id="UP000641206"/>
    </source>
</evidence>
<dbReference type="PANTHER" id="PTHR43537">
    <property type="entry name" value="TRANSCRIPTIONAL REGULATOR, GNTR FAMILY"/>
    <property type="match status" value="1"/>
</dbReference>
<dbReference type="Pfam" id="PF00392">
    <property type="entry name" value="GntR"/>
    <property type="match status" value="1"/>
</dbReference>
<dbReference type="Pfam" id="PF07729">
    <property type="entry name" value="FCD"/>
    <property type="match status" value="1"/>
</dbReference>
<dbReference type="InterPro" id="IPR008920">
    <property type="entry name" value="TF_FadR/GntR_C"/>
</dbReference>
<feature type="domain" description="HTH gntR-type" evidence="4">
    <location>
        <begin position="9"/>
        <end position="77"/>
    </location>
</feature>